<accession>A0ABR9ZAA1</accession>
<protein>
    <submittedName>
        <fullName evidence="2">Uncharacterized protein</fullName>
    </submittedName>
</protein>
<keyword evidence="3" id="KW-1185">Reference proteome</keyword>
<gene>
    <name evidence="2" type="ORF">EAY46_20300</name>
</gene>
<dbReference type="RefSeq" id="WP_088733289.1">
    <property type="nucleotide sequence ID" value="NZ_CP022104.1"/>
</dbReference>
<evidence type="ECO:0000313" key="3">
    <source>
        <dbReference type="Proteomes" id="UP000726136"/>
    </source>
</evidence>
<evidence type="ECO:0000256" key="1">
    <source>
        <dbReference type="SAM" id="MobiDB-lite"/>
    </source>
</evidence>
<feature type="region of interest" description="Disordered" evidence="1">
    <location>
        <begin position="62"/>
        <end position="145"/>
    </location>
</feature>
<dbReference type="EMBL" id="RDPI01000119">
    <property type="protein sequence ID" value="MBF4375375.1"/>
    <property type="molecule type" value="Genomic_DNA"/>
</dbReference>
<reference evidence="2 3" key="1">
    <citation type="journal article" date="2021" name="PeerJ">
        <title>Analysis of 44 Vibrio anguillarum genomes reveals high genetic diversity.</title>
        <authorList>
            <person name="Hansen M.J."/>
            <person name="Dalsgaard I."/>
        </authorList>
    </citation>
    <scope>NUCLEOTIDE SEQUENCE [LARGE SCALE GENOMIC DNA]</scope>
    <source>
        <strain evidence="2 3">040915-1/1B</strain>
    </source>
</reference>
<comment type="caution">
    <text evidence="2">The sequence shown here is derived from an EMBL/GenBank/DDBJ whole genome shotgun (WGS) entry which is preliminary data.</text>
</comment>
<sequence>MASLEEAYSYEYDDIIDAELAYDLYWAGVISSKSAFECPSEFCEAKVTCVNMDAEKQDMQQSPHFRGYNHSSECDASIGKKPKVSAGSKYEPSASKVVKSDQKSDTFNLHRPPNQFAKKKKGERDKSKKRAINSRRPHVQGEHELQSGSDFYAVRSLVTKYIRHRKDETLSEHYVNISGKDISYRELFKGVYNQPIEALRGEKRIYWGVAYINHMPDKNTYRIVFQNEMQHGSNYIRPSFFISAEQIEAYPVNNLVTKRLAKISESKDKRAFVFLYSKPHGQGPNYINFDVDSLDYLEIRYLDLFDELKKST</sequence>
<evidence type="ECO:0000313" key="2">
    <source>
        <dbReference type="EMBL" id="MBF4375375.1"/>
    </source>
</evidence>
<name>A0ABR9ZAA1_VIBAN</name>
<organism evidence="2 3">
    <name type="scientific">Vibrio anguillarum</name>
    <name type="common">Listonella anguillarum</name>
    <dbReference type="NCBI Taxonomy" id="55601"/>
    <lineage>
        <taxon>Bacteria</taxon>
        <taxon>Pseudomonadati</taxon>
        <taxon>Pseudomonadota</taxon>
        <taxon>Gammaproteobacteria</taxon>
        <taxon>Vibrionales</taxon>
        <taxon>Vibrionaceae</taxon>
        <taxon>Vibrio</taxon>
    </lineage>
</organism>
<dbReference type="Proteomes" id="UP000726136">
    <property type="component" value="Unassembled WGS sequence"/>
</dbReference>
<feature type="compositionally biased region" description="Basic residues" evidence="1">
    <location>
        <begin position="117"/>
        <end position="138"/>
    </location>
</feature>
<proteinExistence type="predicted"/>